<reference evidence="4 5" key="1">
    <citation type="journal article" date="2016" name="Nat. Commun.">
        <title>Thousands of microbial genomes shed light on interconnected biogeochemical processes in an aquifer system.</title>
        <authorList>
            <person name="Anantharaman K."/>
            <person name="Brown C.T."/>
            <person name="Hug L.A."/>
            <person name="Sharon I."/>
            <person name="Castelle C.J."/>
            <person name="Probst A.J."/>
            <person name="Thomas B.C."/>
            <person name="Singh A."/>
            <person name="Wilkins M.J."/>
            <person name="Karaoz U."/>
            <person name="Brodie E.L."/>
            <person name="Williams K.H."/>
            <person name="Hubbard S.S."/>
            <person name="Banfield J.F."/>
        </authorList>
    </citation>
    <scope>NUCLEOTIDE SEQUENCE [LARGE SCALE GENOMIC DNA]</scope>
</reference>
<evidence type="ECO:0008006" key="6">
    <source>
        <dbReference type="Google" id="ProtNLM"/>
    </source>
</evidence>
<evidence type="ECO:0000256" key="2">
    <source>
        <dbReference type="RuleBase" id="RU003750"/>
    </source>
</evidence>
<dbReference type="AlphaFoldDB" id="A0A1G2C2Z5"/>
<proteinExistence type="inferred from homology"/>
<dbReference type="GO" id="GO:0016780">
    <property type="term" value="F:phosphotransferase activity, for other substituted phosphate groups"/>
    <property type="evidence" value="ECO:0007669"/>
    <property type="project" value="InterPro"/>
</dbReference>
<dbReference type="Gene3D" id="1.20.120.1760">
    <property type="match status" value="1"/>
</dbReference>
<dbReference type="GO" id="GO:0008654">
    <property type="term" value="P:phospholipid biosynthetic process"/>
    <property type="evidence" value="ECO:0007669"/>
    <property type="project" value="InterPro"/>
</dbReference>
<keyword evidence="1 2" id="KW-0808">Transferase</keyword>
<dbReference type="Pfam" id="PF01066">
    <property type="entry name" value="CDP-OH_P_transf"/>
    <property type="match status" value="1"/>
</dbReference>
<evidence type="ECO:0000313" key="4">
    <source>
        <dbReference type="EMBL" id="OGY94807.1"/>
    </source>
</evidence>
<comment type="similarity">
    <text evidence="2">Belongs to the CDP-alcohol phosphatidyltransferase class-I family.</text>
</comment>
<evidence type="ECO:0000313" key="5">
    <source>
        <dbReference type="Proteomes" id="UP000177626"/>
    </source>
</evidence>
<comment type="caution">
    <text evidence="4">The sequence shown here is derived from an EMBL/GenBank/DDBJ whole genome shotgun (WGS) entry which is preliminary data.</text>
</comment>
<dbReference type="EMBL" id="MHKQ01000003">
    <property type="protein sequence ID" value="OGY94807.1"/>
    <property type="molecule type" value="Genomic_DNA"/>
</dbReference>
<feature type="transmembrane region" description="Helical" evidence="3">
    <location>
        <begin position="83"/>
        <end position="104"/>
    </location>
</feature>
<protein>
    <recommendedName>
        <fullName evidence="6">CDP-alcohol phosphatidyltransferase</fullName>
    </recommendedName>
</protein>
<feature type="transmembrane region" description="Helical" evidence="3">
    <location>
        <begin position="178"/>
        <end position="202"/>
    </location>
</feature>
<keyword evidence="3" id="KW-0812">Transmembrane</keyword>
<keyword evidence="3" id="KW-0472">Membrane</keyword>
<dbReference type="InterPro" id="IPR000462">
    <property type="entry name" value="CDP-OH_P_trans"/>
</dbReference>
<name>A0A1G2C2Z5_9BACT</name>
<accession>A0A1G2C2Z5</accession>
<keyword evidence="3" id="KW-1133">Transmembrane helix</keyword>
<gene>
    <name evidence="4" type="ORF">A2406_03175</name>
</gene>
<sequence length="211" mass="23597">MHVHSNPLDKMVNRANQLCLIRFLMAVIAVFILYYLPGPKNSLLAASLIFTSVLFDAVDGALARKLGISGEIGSLTDIYTDHAVANTLWIAFAVFGCISLWVPIITSTRDLLVDYLRQITAVATGKNCFAQVANQKFSWLVSSRFMRAFYGSLKLTSWCLLTLSCCLNAYLLELIIPYLIWSTCLVCIIRAIPSISVGWPYAVYYWPTTHQ</sequence>
<dbReference type="GO" id="GO:0016020">
    <property type="term" value="C:membrane"/>
    <property type="evidence" value="ECO:0007669"/>
    <property type="project" value="InterPro"/>
</dbReference>
<dbReference type="PROSITE" id="PS00379">
    <property type="entry name" value="CDP_ALCOHOL_P_TRANSF"/>
    <property type="match status" value="1"/>
</dbReference>
<dbReference type="Proteomes" id="UP000177626">
    <property type="component" value="Unassembled WGS sequence"/>
</dbReference>
<organism evidence="4 5">
    <name type="scientific">Candidatus Komeilibacteria bacterium RIFOXYC1_FULL_37_11</name>
    <dbReference type="NCBI Taxonomy" id="1798555"/>
    <lineage>
        <taxon>Bacteria</taxon>
        <taxon>Candidatus Komeiliibacteriota</taxon>
    </lineage>
</organism>
<dbReference type="InterPro" id="IPR048254">
    <property type="entry name" value="CDP_ALCOHOL_P_TRANSF_CS"/>
</dbReference>
<dbReference type="InterPro" id="IPR043130">
    <property type="entry name" value="CDP-OH_PTrfase_TM_dom"/>
</dbReference>
<evidence type="ECO:0000256" key="1">
    <source>
        <dbReference type="ARBA" id="ARBA00022679"/>
    </source>
</evidence>
<feature type="transmembrane region" description="Helical" evidence="3">
    <location>
        <begin position="20"/>
        <end position="37"/>
    </location>
</feature>
<evidence type="ECO:0000256" key="3">
    <source>
        <dbReference type="SAM" id="Phobius"/>
    </source>
</evidence>